<keyword evidence="2" id="KW-0472">Membrane</keyword>
<keyword evidence="2" id="KW-0732">Signal</keyword>
<evidence type="ECO:0000256" key="1">
    <source>
        <dbReference type="ARBA" id="ARBA00007613"/>
    </source>
</evidence>
<keyword evidence="2" id="KW-1134">Transmembrane beta strand</keyword>
<reference evidence="3 4" key="1">
    <citation type="submission" date="2016-04" db="EMBL/GenBank/DDBJ databases">
        <authorList>
            <person name="Chen L."/>
            <person name="Zhuang W."/>
            <person name="Wang G."/>
        </authorList>
    </citation>
    <scope>NUCLEOTIDE SEQUENCE [LARGE SCALE GENOMIC DNA]</scope>
    <source>
        <strain evidence="4">GR20</strain>
    </source>
</reference>
<dbReference type="SUPFAM" id="SSF56954">
    <property type="entry name" value="Outer membrane efflux proteins (OEP)"/>
    <property type="match status" value="1"/>
</dbReference>
<dbReference type="Gene3D" id="2.20.200.10">
    <property type="entry name" value="Outer membrane efflux proteins (OEP)"/>
    <property type="match status" value="1"/>
</dbReference>
<dbReference type="EMBL" id="LWBO01000001">
    <property type="protein sequence ID" value="OQP55653.1"/>
    <property type="molecule type" value="Genomic_DNA"/>
</dbReference>
<comment type="subcellular location">
    <subcellularLocation>
        <location evidence="2">Cell membrane</location>
        <topology evidence="2">Lipid-anchor</topology>
    </subcellularLocation>
</comment>
<keyword evidence="2" id="KW-0564">Palmitate</keyword>
<gene>
    <name evidence="3" type="ORF">A4D02_04955</name>
</gene>
<dbReference type="NCBIfam" id="TIGR01845">
    <property type="entry name" value="outer_NodT"/>
    <property type="match status" value="1"/>
</dbReference>
<keyword evidence="4" id="KW-1185">Reference proteome</keyword>
<dbReference type="PANTHER" id="PTHR30203:SF30">
    <property type="entry name" value="OUTER MEMBRANE PROTEIN-RELATED"/>
    <property type="match status" value="1"/>
</dbReference>
<dbReference type="Pfam" id="PF02321">
    <property type="entry name" value="OEP"/>
    <property type="match status" value="2"/>
</dbReference>
<dbReference type="PANTHER" id="PTHR30203">
    <property type="entry name" value="OUTER MEMBRANE CATION EFFLUX PROTEIN"/>
    <property type="match status" value="1"/>
</dbReference>
<evidence type="ECO:0000313" key="4">
    <source>
        <dbReference type="Proteomes" id="UP000192277"/>
    </source>
</evidence>
<comment type="caution">
    <text evidence="3">The sequence shown here is derived from an EMBL/GenBank/DDBJ whole genome shotgun (WGS) entry which is preliminary data.</text>
</comment>
<sequence length="477" mass="52624">MLKSNLLKLLGIGCVCLTYAACKIPVVATKTENKSVPSGFTNSQDTVNMATVKWKSYFTDPNLASLIDTALKNNQELNITLQEITISQNEIAARKGEYLPFVGIRGGAGVEKVGRYTSQGAGDATTEIKPGKEMPDPLPDFLIGAYATWEADIWHKLHNAKKAAVERYLASIEGRNFVVTSLIAEIANSYYELLAFDNQLKIIDSNIAIQTNALEIVKQQKEAARVTELAVRKFEAEVLNTKSLQYGIQQQITETENRINFLLGRFPQHIVRDDNSLNAALPATIQTGIPSQLLSNRPDIKQAELELSAAKLDIQVAKAKFYPSVGISAGVGWNAFSPTYLFRTPESMLYSLAGELVAPLVNKAAIKAEYINANARQVQAVYNYERTIVNAYAEVANQVAKIGNLAKSYDLKAQQVIALTQSIDISNDLFKNARADYMEVLLTQRDALESKFELVETRVQQMKAMVNIYQALGGGWN</sequence>
<feature type="signal peptide" evidence="2">
    <location>
        <begin position="1"/>
        <end position="20"/>
    </location>
</feature>
<evidence type="ECO:0000256" key="2">
    <source>
        <dbReference type="RuleBase" id="RU362097"/>
    </source>
</evidence>
<keyword evidence="2" id="KW-0812">Transmembrane</keyword>
<evidence type="ECO:0000313" key="3">
    <source>
        <dbReference type="EMBL" id="OQP55653.1"/>
    </source>
</evidence>
<accession>A0ABX3P6W6</accession>
<organism evidence="3 4">
    <name type="scientific">Niastella koreensis</name>
    <dbReference type="NCBI Taxonomy" id="354356"/>
    <lineage>
        <taxon>Bacteria</taxon>
        <taxon>Pseudomonadati</taxon>
        <taxon>Bacteroidota</taxon>
        <taxon>Chitinophagia</taxon>
        <taxon>Chitinophagales</taxon>
        <taxon>Chitinophagaceae</taxon>
        <taxon>Niastella</taxon>
    </lineage>
</organism>
<protein>
    <submittedName>
        <fullName evidence="3">RND transporter</fullName>
    </submittedName>
</protein>
<dbReference type="Gene3D" id="1.20.1600.10">
    <property type="entry name" value="Outer membrane efflux proteins (OEP)"/>
    <property type="match status" value="1"/>
</dbReference>
<dbReference type="Proteomes" id="UP000192277">
    <property type="component" value="Unassembled WGS sequence"/>
</dbReference>
<dbReference type="InterPro" id="IPR010131">
    <property type="entry name" value="MdtP/NodT-like"/>
</dbReference>
<name>A0ABX3P6W6_9BACT</name>
<dbReference type="InterPro" id="IPR003423">
    <property type="entry name" value="OMP_efflux"/>
</dbReference>
<keyword evidence="2" id="KW-0449">Lipoprotein</keyword>
<dbReference type="RefSeq" id="WP_014223282.1">
    <property type="nucleotide sequence ID" value="NZ_LWBO01000001.1"/>
</dbReference>
<proteinExistence type="inferred from homology"/>
<feature type="chain" id="PRO_5044971572" evidence="2">
    <location>
        <begin position="21"/>
        <end position="477"/>
    </location>
</feature>
<comment type="similarity">
    <text evidence="1 2">Belongs to the outer membrane factor (OMF) (TC 1.B.17) family.</text>
</comment>